<dbReference type="RefSeq" id="WP_092596331.1">
    <property type="nucleotide sequence ID" value="NZ_FNFI01000004.1"/>
</dbReference>
<protein>
    <recommendedName>
        <fullName evidence="1">DUF4097 domain-containing protein</fullName>
    </recommendedName>
</protein>
<feature type="domain" description="DUF4097" evidence="1">
    <location>
        <begin position="101"/>
        <end position="339"/>
    </location>
</feature>
<proteinExistence type="predicted"/>
<dbReference type="Pfam" id="PF22564">
    <property type="entry name" value="HAAS"/>
    <property type="match status" value="1"/>
</dbReference>
<gene>
    <name evidence="2" type="ORF">SAMN05216187_10494</name>
</gene>
<evidence type="ECO:0000313" key="3">
    <source>
        <dbReference type="Proteomes" id="UP000242700"/>
    </source>
</evidence>
<evidence type="ECO:0000259" key="1">
    <source>
        <dbReference type="Pfam" id="PF13349"/>
    </source>
</evidence>
<name>A0A1G8YHM1_9STAP</name>
<dbReference type="AlphaFoldDB" id="A0A1G8YHM1"/>
<dbReference type="InterPro" id="IPR025164">
    <property type="entry name" value="Toastrack_DUF4097"/>
</dbReference>
<dbReference type="EMBL" id="FNFI01000004">
    <property type="protein sequence ID" value="SDK01580.1"/>
    <property type="molecule type" value="Genomic_DNA"/>
</dbReference>
<reference evidence="3" key="1">
    <citation type="submission" date="2016-10" db="EMBL/GenBank/DDBJ databases">
        <authorList>
            <person name="Varghese N."/>
            <person name="Submissions S."/>
        </authorList>
    </citation>
    <scope>NUCLEOTIDE SEQUENCE [LARGE SCALE GENOMIC DNA]</scope>
    <source>
        <strain evidence="3">CGMCC 1.8911</strain>
    </source>
</reference>
<dbReference type="Pfam" id="PF13349">
    <property type="entry name" value="DUF4097"/>
    <property type="match status" value="1"/>
</dbReference>
<dbReference type="Proteomes" id="UP000242700">
    <property type="component" value="Unassembled WGS sequence"/>
</dbReference>
<sequence length="340" mass="38433">MSINEFIIELEKELSVLPKDRQQEIVENFKNQTQKAMALGDTEEYLLKILGEPSEVAKKYIAEEIIEKPEQKKEEKPLEKKKGRLPVTGHFAAEMKDKDIKQLTILGESAEIKVVTGKKFGIKFLSYTRKGKLEYEMDNGQLTFHHSGSNDVKFNTIIDFMKKRKQLKKDELVITWPEPLDMLSVNNKDGKVIVTDIEAEEFRITTEEGAIECAGLTGNYGELRSAMGALKLESSDFMNLFMETEMGKLTAAGVSSERYHLVTELGKIALDNLTADSDLKALSKMGSVSVNYREKPRFTKIVARANVGKVKNALEKNTIEKQNYRAEYMSEMGSVKITVN</sequence>
<organism evidence="2 3">
    <name type="scientific">Jeotgalicoccus aerolatus</name>
    <dbReference type="NCBI Taxonomy" id="709510"/>
    <lineage>
        <taxon>Bacteria</taxon>
        <taxon>Bacillati</taxon>
        <taxon>Bacillota</taxon>
        <taxon>Bacilli</taxon>
        <taxon>Bacillales</taxon>
        <taxon>Staphylococcaceae</taxon>
        <taxon>Jeotgalicoccus</taxon>
    </lineage>
</organism>
<dbReference type="STRING" id="586411.SAMN05216187_10494"/>
<accession>A0A1G8YHM1</accession>
<evidence type="ECO:0000313" key="2">
    <source>
        <dbReference type="EMBL" id="SDK01580.1"/>
    </source>
</evidence>
<dbReference type="OrthoDB" id="9804829at2"/>